<dbReference type="InterPro" id="IPR032792">
    <property type="entry name" value="AGL_glucanoTrfase"/>
</dbReference>
<dbReference type="GO" id="GO:0005975">
    <property type="term" value="P:carbohydrate metabolic process"/>
    <property type="evidence" value="ECO:0007669"/>
    <property type="project" value="InterPro"/>
</dbReference>
<keyword evidence="3" id="KW-1185">Reference proteome</keyword>
<proteinExistence type="predicted"/>
<dbReference type="RefSeq" id="WP_085210986.1">
    <property type="nucleotide sequence ID" value="NZ_FXAM01000001.1"/>
</dbReference>
<dbReference type="PANTHER" id="PTHR47786">
    <property type="entry name" value="ALPHA-1,4-GLUCAN:MALTOSE-1-PHOSPHATE MALTOSYLTRANSFERASE"/>
    <property type="match status" value="1"/>
</dbReference>
<dbReference type="STRING" id="1760988.SAMN02949497_1285"/>
<dbReference type="SMART" id="SM00642">
    <property type="entry name" value="Aamy"/>
    <property type="match status" value="1"/>
</dbReference>
<protein>
    <submittedName>
        <fullName evidence="2">Starch synthase (Maltosyl-transferring)</fullName>
    </submittedName>
</protein>
<dbReference type="OrthoDB" id="9805159at2"/>
<feature type="domain" description="Glycosyl hydrolase family 13 catalytic" evidence="1">
    <location>
        <begin position="16"/>
        <end position="326"/>
    </location>
</feature>
<evidence type="ECO:0000259" key="1">
    <source>
        <dbReference type="SMART" id="SM00642"/>
    </source>
</evidence>
<accession>A0A1Y6CUK3</accession>
<dbReference type="InterPro" id="IPR006047">
    <property type="entry name" value="GH13_cat_dom"/>
</dbReference>
<evidence type="ECO:0000313" key="2">
    <source>
        <dbReference type="EMBL" id="SMF93987.1"/>
    </source>
</evidence>
<sequence length="423" mass="48485">MKIYNLFPLLAGRLNQWKPHLERAAHMGFDWIFVNPVQLTGQSGSLYSIKDYFALNPKLLSEKGTATPEAQMKAVVAEAEKLGLSMMVDLVINHCAYDSALLKQHPEWFAKKNGQIAHPSCVHDGQEVVWRDLARFDHLHTSDREGLYRYCLKTVEYLLELGFKGLRCDAAYQLPSDFWRRLIADVRKKWPDTVFAAETLGCNPEQTKDTARAGFDYIFNSSKWWDFSSPWLMEQYHLTRETVPSISFPESHDTARLFAEVNGNADAMKQRYLFAALFSAGVMMPMGFEYGFRKSLHVVDSRPEDWETPAIDLTGFIQHVNAVKSRYPVFMEESVTEVLPYHPNHSILLLWKASPKTHSEALIILNKDVWHRQYFQTDNLNHYVQSVAPMVDASPEWAMEYLPAPFGFELAPGMGRILVADRA</sequence>
<organism evidence="2 3">
    <name type="scientific">Methylomagnum ishizawai</name>
    <dbReference type="NCBI Taxonomy" id="1760988"/>
    <lineage>
        <taxon>Bacteria</taxon>
        <taxon>Pseudomonadati</taxon>
        <taxon>Pseudomonadota</taxon>
        <taxon>Gammaproteobacteria</taxon>
        <taxon>Methylococcales</taxon>
        <taxon>Methylococcaceae</taxon>
        <taxon>Methylomagnum</taxon>
    </lineage>
</organism>
<dbReference type="EMBL" id="FXAM01000001">
    <property type="protein sequence ID" value="SMF93987.1"/>
    <property type="molecule type" value="Genomic_DNA"/>
</dbReference>
<dbReference type="PANTHER" id="PTHR47786:SF2">
    <property type="entry name" value="GLYCOSYL HYDROLASE FAMILY 13 CATALYTIC DOMAIN-CONTAINING PROTEIN"/>
    <property type="match status" value="1"/>
</dbReference>
<dbReference type="SUPFAM" id="SSF51445">
    <property type="entry name" value="(Trans)glycosidases"/>
    <property type="match status" value="1"/>
</dbReference>
<dbReference type="Gene3D" id="3.20.20.80">
    <property type="entry name" value="Glycosidases"/>
    <property type="match status" value="1"/>
</dbReference>
<dbReference type="Pfam" id="PF14701">
    <property type="entry name" value="hDGE_amylase"/>
    <property type="match status" value="1"/>
</dbReference>
<dbReference type="AlphaFoldDB" id="A0A1Y6CUK3"/>
<reference evidence="2 3" key="1">
    <citation type="submission" date="2016-12" db="EMBL/GenBank/DDBJ databases">
        <authorList>
            <person name="Song W.-J."/>
            <person name="Kurnit D.M."/>
        </authorList>
    </citation>
    <scope>NUCLEOTIDE SEQUENCE [LARGE SCALE GENOMIC DNA]</scope>
    <source>
        <strain evidence="2 3">175</strain>
    </source>
</reference>
<dbReference type="Proteomes" id="UP000192923">
    <property type="component" value="Unassembled WGS sequence"/>
</dbReference>
<name>A0A1Y6CUK3_9GAMM</name>
<dbReference type="InterPro" id="IPR017853">
    <property type="entry name" value="GH"/>
</dbReference>
<gene>
    <name evidence="2" type="ORF">SAMN02949497_1285</name>
</gene>
<evidence type="ECO:0000313" key="3">
    <source>
        <dbReference type="Proteomes" id="UP000192923"/>
    </source>
</evidence>